<dbReference type="EMBL" id="LUGH01000570">
    <property type="protein sequence ID" value="OBZ84008.1"/>
    <property type="molecule type" value="Genomic_DNA"/>
</dbReference>
<dbReference type="CDD" id="cd22851">
    <property type="entry name" value="SMN_N"/>
    <property type="match status" value="1"/>
</dbReference>
<dbReference type="InterPro" id="IPR049481">
    <property type="entry name" value="SMN_G2-BD"/>
</dbReference>
<evidence type="ECO:0000313" key="3">
    <source>
        <dbReference type="EMBL" id="OBZ84008.1"/>
    </source>
</evidence>
<organism evidence="3 4">
    <name type="scientific">Choanephora cucurbitarum</name>
    <dbReference type="NCBI Taxonomy" id="101091"/>
    <lineage>
        <taxon>Eukaryota</taxon>
        <taxon>Fungi</taxon>
        <taxon>Fungi incertae sedis</taxon>
        <taxon>Mucoromycota</taxon>
        <taxon>Mucoromycotina</taxon>
        <taxon>Mucoromycetes</taxon>
        <taxon>Mucorales</taxon>
        <taxon>Mucorineae</taxon>
        <taxon>Choanephoraceae</taxon>
        <taxon>Choanephoroideae</taxon>
        <taxon>Choanephora</taxon>
    </lineage>
</organism>
<gene>
    <name evidence="3" type="ORF">A0J61_07949</name>
</gene>
<comment type="caution">
    <text evidence="3">The sequence shown here is derived from an EMBL/GenBank/DDBJ whole genome shotgun (WGS) entry which is preliminary data.</text>
</comment>
<keyword evidence="4" id="KW-1185">Reference proteome</keyword>
<feature type="region of interest" description="Disordered" evidence="1">
    <location>
        <begin position="41"/>
        <end position="94"/>
    </location>
</feature>
<proteinExistence type="predicted"/>
<name>A0A1C7N4R5_9FUNG</name>
<dbReference type="STRING" id="101091.A0A1C7N4R5"/>
<protein>
    <recommendedName>
        <fullName evidence="2">Survival Motor Neuron Gemin2-binding domain-containing protein</fullName>
    </recommendedName>
</protein>
<accession>A0A1C7N4R5</accession>
<evidence type="ECO:0000256" key="1">
    <source>
        <dbReference type="SAM" id="MobiDB-lite"/>
    </source>
</evidence>
<dbReference type="Pfam" id="PF20636">
    <property type="entry name" value="SMN_G2-BD"/>
    <property type="match status" value="1"/>
</dbReference>
<dbReference type="Proteomes" id="UP000093000">
    <property type="component" value="Unassembled WGS sequence"/>
</dbReference>
<sequence>MDELAIGTVLYTQGDAKHEDIWDDTELIEHWDRSIEAYRQMQSTQGNKPIQQKHKVVKKTPKRKPPTHKPKPEHSATALDQGKFHRGYETEEND</sequence>
<dbReference type="AlphaFoldDB" id="A0A1C7N4R5"/>
<dbReference type="InParanoid" id="A0A1C7N4R5"/>
<dbReference type="OrthoDB" id="197400at2759"/>
<evidence type="ECO:0000313" key="4">
    <source>
        <dbReference type="Proteomes" id="UP000093000"/>
    </source>
</evidence>
<reference evidence="3 4" key="1">
    <citation type="submission" date="2016-03" db="EMBL/GenBank/DDBJ databases">
        <title>Choanephora cucurbitarum.</title>
        <authorList>
            <person name="Min B."/>
            <person name="Park H."/>
            <person name="Park J.-H."/>
            <person name="Shin H.-D."/>
            <person name="Choi I.-G."/>
        </authorList>
    </citation>
    <scope>NUCLEOTIDE SEQUENCE [LARGE SCALE GENOMIC DNA]</scope>
    <source>
        <strain evidence="3 4">KUS-F28377</strain>
    </source>
</reference>
<feature type="compositionally biased region" description="Basic residues" evidence="1">
    <location>
        <begin position="51"/>
        <end position="71"/>
    </location>
</feature>
<feature type="compositionally biased region" description="Basic and acidic residues" evidence="1">
    <location>
        <begin position="82"/>
        <end position="94"/>
    </location>
</feature>
<evidence type="ECO:0000259" key="2">
    <source>
        <dbReference type="Pfam" id="PF20636"/>
    </source>
</evidence>
<feature type="domain" description="Survival Motor Neuron Gemin2-binding" evidence="2">
    <location>
        <begin position="16"/>
        <end position="41"/>
    </location>
</feature>
<feature type="compositionally biased region" description="Polar residues" evidence="1">
    <location>
        <begin position="41"/>
        <end position="50"/>
    </location>
</feature>